<dbReference type="GO" id="GO:0004620">
    <property type="term" value="F:phospholipase activity"/>
    <property type="evidence" value="ECO:0007669"/>
    <property type="project" value="UniProtKB-ARBA"/>
</dbReference>
<feature type="compositionally biased region" description="Polar residues" evidence="8">
    <location>
        <begin position="39"/>
        <end position="48"/>
    </location>
</feature>
<evidence type="ECO:0000256" key="9">
    <source>
        <dbReference type="SAM" id="Phobius"/>
    </source>
</evidence>
<evidence type="ECO:0000256" key="2">
    <source>
        <dbReference type="ARBA" id="ARBA00022528"/>
    </source>
</evidence>
<dbReference type="Proteomes" id="UP001516023">
    <property type="component" value="Unassembled WGS sequence"/>
</dbReference>
<evidence type="ECO:0000256" key="5">
    <source>
        <dbReference type="ARBA" id="ARBA00022946"/>
    </source>
</evidence>
<dbReference type="SUPFAM" id="SSF53474">
    <property type="entry name" value="alpha/beta-Hydrolases"/>
    <property type="match status" value="1"/>
</dbReference>
<keyword evidence="2" id="KW-0150">Chloroplast</keyword>
<keyword evidence="12" id="KW-1185">Reference proteome</keyword>
<protein>
    <recommendedName>
        <fullName evidence="10">Fungal lipase-type domain-containing protein</fullName>
    </recommendedName>
</protein>
<evidence type="ECO:0000256" key="7">
    <source>
        <dbReference type="ARBA" id="ARBA00023098"/>
    </source>
</evidence>
<sequence length="1668" mass="186839">FMMNATNPFEDSVNVERDIAHSHHGSGNNGIFRVASPSDADSGTSNSMKAADKSRSAVHQSNATSSSCQLSISPSLFPPILSSWMDNSAPNNNCLDDDEESFHDCISKDDEEEVKHENNRSASSKLYDQIASIAMRTVDAMESISTRDSAISIVNATESTSLLADIEHDGDDETPLMANSKTAHWKDYNAIPSTPVIENTMDQSLQEEAGMTNTRMVSPFQDALSTWLSPYAQSARRAGRRLLSFENQNDHSDHRDTEKALAPVPQNIMLCDSPQDARIDVTKRVNNMSTNANGKDSKANVVRFKSADKNEKHNRSSLFSRVASSPALMTTCSDETTFENGPHSVLGRGLTNHDTVVLKEIEHNSNTHEDGSVMHPWTKLILLEELGTASSWAVLLLPYAFMILALFLDGNAHWKNEVVGPLRGIRRCIDVVGGSVAEPYGASVKGYFPVPFSYTSINGANKENESEACTYPFELREGVGLLSHGTEDSNSTSDVPASIVDVKYRYLMSHGFAFTSGVISHVPATSQSLIGTAHFNNLSSRAVALVADGKSTTWSCVSNVVEAFFSLPNTALLVGGDLRVDTLLSHHKQHKSLSDDFWFNEMVGFHDGYVSSKWHDDYYKSKLDLIWKADLAKPKELLAELSEKSILTLSHQSESYNAVVEITRIIALIVTFCFLCYWCWSMGYNTDDVNMNSGGDNLSTKTRVEKFKSFTRQLLQSVSRSWKKSDEDQCYFWWESPWVTFPERRYLLFMLFCLLMLQNPLLAYAFFHPSLYSSATFRSIADSLSGMSVHGMLFLWLCLMHGLRYHTAEFSRRRFEQHRRVIELQEATKHIFPPPELEDNKWGRVQWYYKQYGDVDGGGAVTTSVMRHKHDLNSDSFVEFIFPKVLLLTFGVVSTVIAASSRFPESGVGRMNQSSASFLNPDRFGGRGQLYVISSVVQILVIQLWAIMIVCTSFVTGERLKREPFLSTRPAQLAFRVLSSILLLGMAISVTLFMAHTLNSFGDYKTTEMMSMDDDHFVFDTSVASNGESWDSKADVLFGIIRRLSAEVPYVDTSFNIGPGKVLYATACSLVVAYIFLPSSHFYTSDTNRENEDLELPSSVRYSKQDILWIKDKMLQGTDKRFVVTLARNTHTWRVFPLPIRSHGLMSQHTIKESLNLIGTFQLDGGFGVYRFKNGRGSIFKGRYIPVFCVETACWLLEASWQSYYSPTEYSYNDWAPGTMSLSSIGLKLERAVVDDSTDTHAYVATNASEQIEGEDDSIIVISFRGTASISNMKTDLNFRQVPLPAKLSANTPSFNIRPGKAIVIEEAAWDVKKSPTFIMRDILHPTPANKYSSWPTDHRSGIDYRCGKEVDVDHIPHLLPIVTDGAKAIIRATPMARQALPCVHEGFLQNYLGVRQQIIETVLSVLKRQVDKAVERSRFSENSCLFLDPEPITLPKIYVTGHSLGGSLAQLLALDLASNCEIVIEQTLSPKFVDDHLRERTLSIDLDQEEFWLGSNNFNHRTKSSTNLIHIRPPIAVYTYGQPRVGNLEFISWFFSNSAFKNIYKQRVPHTFRVVTEGDAFTSMPTLTCFGGIYRHAGLEVLLDEGCTGNILVGPTVVETLLRFTKVRTSVVNHSLAKYRDSLESALGKDELKEYYKRHYGKVKHDEEGYSSTSALPSWVTNARRLN</sequence>
<comment type="subcellular location">
    <subcellularLocation>
        <location evidence="1">Plastid</location>
        <location evidence="1">Chloroplast</location>
    </subcellularLocation>
</comment>
<keyword evidence="9" id="KW-1133">Transmembrane helix</keyword>
<evidence type="ECO:0000256" key="6">
    <source>
        <dbReference type="ARBA" id="ARBA00022963"/>
    </source>
</evidence>
<evidence type="ECO:0000256" key="3">
    <source>
        <dbReference type="ARBA" id="ARBA00022640"/>
    </source>
</evidence>
<keyword evidence="3" id="KW-0934">Plastid</keyword>
<evidence type="ECO:0000256" key="4">
    <source>
        <dbReference type="ARBA" id="ARBA00022801"/>
    </source>
</evidence>
<organism evidence="11 12">
    <name type="scientific">Cyclotella cryptica</name>
    <dbReference type="NCBI Taxonomy" id="29204"/>
    <lineage>
        <taxon>Eukaryota</taxon>
        <taxon>Sar</taxon>
        <taxon>Stramenopiles</taxon>
        <taxon>Ochrophyta</taxon>
        <taxon>Bacillariophyta</taxon>
        <taxon>Coscinodiscophyceae</taxon>
        <taxon>Thalassiosirophycidae</taxon>
        <taxon>Stephanodiscales</taxon>
        <taxon>Stephanodiscaceae</taxon>
        <taxon>Cyclotella</taxon>
    </lineage>
</organism>
<feature type="region of interest" description="Disordered" evidence="8">
    <location>
        <begin position="20"/>
        <end position="70"/>
    </location>
</feature>
<keyword evidence="5" id="KW-0809">Transit peptide</keyword>
<evidence type="ECO:0000256" key="8">
    <source>
        <dbReference type="SAM" id="MobiDB-lite"/>
    </source>
</evidence>
<keyword evidence="4" id="KW-0378">Hydrolase</keyword>
<dbReference type="PANTHER" id="PTHR31403">
    <property type="entry name" value="PHOSPHOLIPASE A1-IBETA2, CHLOROPLASTIC"/>
    <property type="match status" value="1"/>
</dbReference>
<feature type="transmembrane region" description="Helical" evidence="9">
    <location>
        <begin position="746"/>
        <end position="767"/>
    </location>
</feature>
<evidence type="ECO:0000259" key="10">
    <source>
        <dbReference type="Pfam" id="PF01764"/>
    </source>
</evidence>
<comment type="caution">
    <text evidence="11">The sequence shown here is derived from an EMBL/GenBank/DDBJ whole genome shotgun (WGS) entry which is preliminary data.</text>
</comment>
<dbReference type="Gene3D" id="3.40.50.1820">
    <property type="entry name" value="alpha/beta hydrolase"/>
    <property type="match status" value="1"/>
</dbReference>
<keyword evidence="9" id="KW-0472">Membrane</keyword>
<evidence type="ECO:0000313" key="12">
    <source>
        <dbReference type="Proteomes" id="UP001516023"/>
    </source>
</evidence>
<evidence type="ECO:0000256" key="1">
    <source>
        <dbReference type="ARBA" id="ARBA00004229"/>
    </source>
</evidence>
<proteinExistence type="predicted"/>
<dbReference type="GO" id="GO:0009507">
    <property type="term" value="C:chloroplast"/>
    <property type="evidence" value="ECO:0007669"/>
    <property type="project" value="UniProtKB-SubCell"/>
</dbReference>
<feature type="non-terminal residue" evidence="11">
    <location>
        <position position="1"/>
    </location>
</feature>
<accession>A0ABD3QVS1</accession>
<keyword evidence="6" id="KW-0442">Lipid degradation</keyword>
<feature type="transmembrane region" description="Helical" evidence="9">
    <location>
        <begin position="930"/>
        <end position="952"/>
    </location>
</feature>
<name>A0ABD3QVS1_9STRA</name>
<keyword evidence="9" id="KW-0812">Transmembrane</keyword>
<feature type="domain" description="Fungal lipase-type" evidence="10">
    <location>
        <begin position="1513"/>
        <end position="1568"/>
    </location>
</feature>
<feature type="transmembrane region" description="Helical" evidence="9">
    <location>
        <begin position="877"/>
        <end position="899"/>
    </location>
</feature>
<evidence type="ECO:0000313" key="11">
    <source>
        <dbReference type="EMBL" id="KAL3803811.1"/>
    </source>
</evidence>
<dbReference type="InterPro" id="IPR002921">
    <property type="entry name" value="Fungal_lipase-type"/>
</dbReference>
<feature type="transmembrane region" description="Helical" evidence="9">
    <location>
        <begin position="973"/>
        <end position="995"/>
    </location>
</feature>
<dbReference type="EMBL" id="JABMIG020000011">
    <property type="protein sequence ID" value="KAL3803811.1"/>
    <property type="molecule type" value="Genomic_DNA"/>
</dbReference>
<dbReference type="GO" id="GO:0016042">
    <property type="term" value="P:lipid catabolic process"/>
    <property type="evidence" value="ECO:0007669"/>
    <property type="project" value="UniProtKB-KW"/>
</dbReference>
<dbReference type="InterPro" id="IPR029058">
    <property type="entry name" value="AB_hydrolase_fold"/>
</dbReference>
<reference evidence="11 12" key="1">
    <citation type="journal article" date="2020" name="G3 (Bethesda)">
        <title>Improved Reference Genome for Cyclotella cryptica CCMP332, a Model for Cell Wall Morphogenesis, Salinity Adaptation, and Lipid Production in Diatoms (Bacillariophyta).</title>
        <authorList>
            <person name="Roberts W.R."/>
            <person name="Downey K.M."/>
            <person name="Ruck E.C."/>
            <person name="Traller J.C."/>
            <person name="Alverson A.J."/>
        </authorList>
    </citation>
    <scope>NUCLEOTIDE SEQUENCE [LARGE SCALE GENOMIC DNA]</scope>
    <source>
        <strain evidence="11 12">CCMP332</strain>
    </source>
</reference>
<feature type="transmembrane region" description="Helical" evidence="9">
    <location>
        <begin position="787"/>
        <end position="805"/>
    </location>
</feature>
<gene>
    <name evidence="11" type="ORF">HJC23_003973</name>
</gene>
<feature type="domain" description="Fungal lipase-type" evidence="10">
    <location>
        <begin position="1381"/>
        <end position="1460"/>
    </location>
</feature>
<dbReference type="PANTHER" id="PTHR31403:SF7">
    <property type="entry name" value="PHOSPHOLIPASE A1-IGAMMA3, CHLOROPLASTIC"/>
    <property type="match status" value="1"/>
</dbReference>
<keyword evidence="7" id="KW-0443">Lipid metabolism</keyword>
<dbReference type="Pfam" id="PF01764">
    <property type="entry name" value="Lipase_3"/>
    <property type="match status" value="2"/>
</dbReference>